<dbReference type="Pfam" id="PF04480">
    <property type="entry name" value="DUF559"/>
    <property type="match status" value="1"/>
</dbReference>
<protein>
    <recommendedName>
        <fullName evidence="1">DUF559 domain-containing protein</fullName>
    </recommendedName>
</protein>
<organism evidence="2 3">
    <name type="scientific">Mycolicibacterium fluoranthenivorans</name>
    <dbReference type="NCBI Taxonomy" id="258505"/>
    <lineage>
        <taxon>Bacteria</taxon>
        <taxon>Bacillati</taxon>
        <taxon>Actinomycetota</taxon>
        <taxon>Actinomycetes</taxon>
        <taxon>Mycobacteriales</taxon>
        <taxon>Mycobacteriaceae</taxon>
        <taxon>Mycolicibacterium</taxon>
    </lineage>
</organism>
<name>A0A1G4VLC4_9MYCO</name>
<dbReference type="Gene3D" id="3.40.960.10">
    <property type="entry name" value="VSR Endonuclease"/>
    <property type="match status" value="1"/>
</dbReference>
<gene>
    <name evidence="2" type="ORF">SAMN02799620_01242</name>
</gene>
<dbReference type="EMBL" id="FMUB01000002">
    <property type="protein sequence ID" value="SCX08467.1"/>
    <property type="molecule type" value="Genomic_DNA"/>
</dbReference>
<dbReference type="Proteomes" id="UP000199707">
    <property type="component" value="Unassembled WGS sequence"/>
</dbReference>
<evidence type="ECO:0000259" key="1">
    <source>
        <dbReference type="Pfam" id="PF04480"/>
    </source>
</evidence>
<evidence type="ECO:0000313" key="2">
    <source>
        <dbReference type="EMBL" id="SCX08467.1"/>
    </source>
</evidence>
<dbReference type="SUPFAM" id="SSF52980">
    <property type="entry name" value="Restriction endonuclease-like"/>
    <property type="match status" value="1"/>
</dbReference>
<feature type="domain" description="DUF559" evidence="1">
    <location>
        <begin position="222"/>
        <end position="280"/>
    </location>
</feature>
<proteinExistence type="predicted"/>
<dbReference type="InterPro" id="IPR011335">
    <property type="entry name" value="Restrct_endonuc-II-like"/>
</dbReference>
<evidence type="ECO:0000313" key="3">
    <source>
        <dbReference type="Proteomes" id="UP000199707"/>
    </source>
</evidence>
<dbReference type="AlphaFoldDB" id="A0A1G4VLC4"/>
<dbReference type="InterPro" id="IPR007569">
    <property type="entry name" value="DUF559"/>
</dbReference>
<reference evidence="3" key="1">
    <citation type="submission" date="2016-10" db="EMBL/GenBank/DDBJ databases">
        <authorList>
            <person name="Varghese N."/>
            <person name="Submissions S."/>
        </authorList>
    </citation>
    <scope>NUCLEOTIDE SEQUENCE [LARGE SCALE GENOMIC DNA]</scope>
    <source>
        <strain evidence="3">UNC267MFSha1.1M11</strain>
    </source>
</reference>
<dbReference type="STRING" id="1502745.SAMN02799620_01242"/>
<sequence>MDVLAWPFLGSEARAAGLVTDHRLRTAYVAVHRNVYVPRDVALDAKDKAVAAWLWSGRRGVVAGLWAAALLGSRWIDGHLPAELNRPSRDKANGIVLHSDALAPGEVTRIRGIAVTTPARTVYDLGRATDLHTAVIRIDALRHATGVHMAQINAVIARHPGARWVRRLRRAVELSDGGAESPQETRTRLLLVAHGLPPLTTQIEVRAAYGFVARLDMGWPAYRVAVEFDGAQHWTDPRQRSRDIDRMAELTALGWSVVRASGEMLRDRPHVIVQRVRAALRERGLVVEETR</sequence>
<dbReference type="RefSeq" id="WP_090354614.1">
    <property type="nucleotide sequence ID" value="NZ_FMUB01000002.1"/>
</dbReference>
<accession>A0A1G4VLC4</accession>